<feature type="region of interest" description="Disordered" evidence="1">
    <location>
        <begin position="73"/>
        <end position="92"/>
    </location>
</feature>
<dbReference type="AlphaFoldDB" id="A0A6A7N7S6"/>
<evidence type="ECO:0000313" key="3">
    <source>
        <dbReference type="Proteomes" id="UP000440498"/>
    </source>
</evidence>
<reference evidence="2 3" key="1">
    <citation type="submission" date="2019-10" db="EMBL/GenBank/DDBJ databases">
        <title>Two novel species isolated from a subtropical stream in China.</title>
        <authorList>
            <person name="Lu H."/>
        </authorList>
    </citation>
    <scope>NUCLEOTIDE SEQUENCE [LARGE SCALE GENOMIC DNA]</scope>
    <source>
        <strain evidence="2 3">FT29W</strain>
    </source>
</reference>
<evidence type="ECO:0000313" key="2">
    <source>
        <dbReference type="EMBL" id="MQA41093.1"/>
    </source>
</evidence>
<dbReference type="RefSeq" id="WP_152840383.1">
    <property type="nucleotide sequence ID" value="NZ_WHUG01000011.1"/>
</dbReference>
<protein>
    <submittedName>
        <fullName evidence="2">Uncharacterized protein</fullName>
    </submittedName>
</protein>
<gene>
    <name evidence="2" type="ORF">GEV02_23405</name>
</gene>
<dbReference type="EMBL" id="WHUG01000011">
    <property type="protein sequence ID" value="MQA41093.1"/>
    <property type="molecule type" value="Genomic_DNA"/>
</dbReference>
<proteinExistence type="predicted"/>
<sequence length="159" mass="15363">MTVALNTVSASPAYQPYVPVVSSTAAEALSSEAVSLSAASAVVASLGGSTGAAVYTPSGLLDTLQQAGTVAEPLSVPKDGSNTDTSSTAQNAQDQGLLDSLAAAPSASGVYTGAGTVSGLSAQASSNWADLLKINPGLAGTVIADSYNAGLVSSLQVTA</sequence>
<name>A0A6A7N7S6_9BURK</name>
<evidence type="ECO:0000256" key="1">
    <source>
        <dbReference type="SAM" id="MobiDB-lite"/>
    </source>
</evidence>
<dbReference type="Proteomes" id="UP000440498">
    <property type="component" value="Unassembled WGS sequence"/>
</dbReference>
<accession>A0A6A7N7S6</accession>
<comment type="caution">
    <text evidence="2">The sequence shown here is derived from an EMBL/GenBank/DDBJ whole genome shotgun (WGS) entry which is preliminary data.</text>
</comment>
<feature type="compositionally biased region" description="Polar residues" evidence="1">
    <location>
        <begin position="80"/>
        <end position="92"/>
    </location>
</feature>
<keyword evidence="3" id="KW-1185">Reference proteome</keyword>
<organism evidence="2 3">
    <name type="scientific">Rugamonas aquatica</name>
    <dbReference type="NCBI Taxonomy" id="2743357"/>
    <lineage>
        <taxon>Bacteria</taxon>
        <taxon>Pseudomonadati</taxon>
        <taxon>Pseudomonadota</taxon>
        <taxon>Betaproteobacteria</taxon>
        <taxon>Burkholderiales</taxon>
        <taxon>Oxalobacteraceae</taxon>
        <taxon>Telluria group</taxon>
        <taxon>Rugamonas</taxon>
    </lineage>
</organism>